<accession>A0A6J4PBV5</accession>
<feature type="non-terminal residue" evidence="1">
    <location>
        <position position="1"/>
    </location>
</feature>
<proteinExistence type="predicted"/>
<gene>
    <name evidence="1" type="ORF">AVDCRST_MAG35-1294</name>
</gene>
<reference evidence="1" key="1">
    <citation type="submission" date="2020-02" db="EMBL/GenBank/DDBJ databases">
        <authorList>
            <person name="Meier V. D."/>
        </authorList>
    </citation>
    <scope>NUCLEOTIDE SEQUENCE</scope>
    <source>
        <strain evidence="1">AVDCRST_MAG35</strain>
    </source>
</reference>
<dbReference type="AlphaFoldDB" id="A0A6J4PBV5"/>
<sequence>TGRARAVHPLLWVVAALFLVYFAIAPVRALFGVG</sequence>
<protein>
    <submittedName>
        <fullName evidence="1">Xanthine/uracil/thiamine/ascorbate permease family protein</fullName>
    </submittedName>
</protein>
<organism evidence="1">
    <name type="scientific">uncultured Quadrisphaera sp</name>
    <dbReference type="NCBI Taxonomy" id="904978"/>
    <lineage>
        <taxon>Bacteria</taxon>
        <taxon>Bacillati</taxon>
        <taxon>Actinomycetota</taxon>
        <taxon>Actinomycetes</taxon>
        <taxon>Kineosporiales</taxon>
        <taxon>Kineosporiaceae</taxon>
        <taxon>Quadrisphaera</taxon>
        <taxon>environmental samples</taxon>
    </lineage>
</organism>
<dbReference type="EMBL" id="CADCUY010000270">
    <property type="protein sequence ID" value="CAA9408368.1"/>
    <property type="molecule type" value="Genomic_DNA"/>
</dbReference>
<evidence type="ECO:0000313" key="1">
    <source>
        <dbReference type="EMBL" id="CAA9408368.1"/>
    </source>
</evidence>
<name>A0A6J4PBV5_9ACTN</name>